<accession>N1PMJ3</accession>
<reference evidence="1 2" key="2">
    <citation type="journal article" date="2012" name="PLoS Pathog.">
        <title>Diverse lifestyles and strategies of plant pathogenesis encoded in the genomes of eighteen Dothideomycetes fungi.</title>
        <authorList>
            <person name="Ohm R.A."/>
            <person name="Feau N."/>
            <person name="Henrissat B."/>
            <person name="Schoch C.L."/>
            <person name="Horwitz B.A."/>
            <person name="Barry K.W."/>
            <person name="Condon B.J."/>
            <person name="Copeland A.C."/>
            <person name="Dhillon B."/>
            <person name="Glaser F."/>
            <person name="Hesse C.N."/>
            <person name="Kosti I."/>
            <person name="LaButti K."/>
            <person name="Lindquist E.A."/>
            <person name="Lucas S."/>
            <person name="Salamov A.A."/>
            <person name="Bradshaw R.E."/>
            <person name="Ciuffetti L."/>
            <person name="Hamelin R.C."/>
            <person name="Kema G.H.J."/>
            <person name="Lawrence C."/>
            <person name="Scott J.A."/>
            <person name="Spatafora J.W."/>
            <person name="Turgeon B.G."/>
            <person name="de Wit P.J.G.M."/>
            <person name="Zhong S."/>
            <person name="Goodwin S.B."/>
            <person name="Grigoriev I.V."/>
        </authorList>
    </citation>
    <scope>NUCLEOTIDE SEQUENCE [LARGE SCALE GENOMIC DNA]</scope>
    <source>
        <strain evidence="2">NZE10 / CBS 128990</strain>
    </source>
</reference>
<evidence type="ECO:0000313" key="1">
    <source>
        <dbReference type="EMBL" id="EME44148.1"/>
    </source>
</evidence>
<gene>
    <name evidence="1" type="ORF">DOTSEDRAFT_71835</name>
</gene>
<dbReference type="Proteomes" id="UP000016933">
    <property type="component" value="Unassembled WGS sequence"/>
</dbReference>
<dbReference type="HOGENOM" id="CLU_1865078_0_0_1"/>
<name>N1PMJ3_DOTSN</name>
<proteinExistence type="predicted"/>
<protein>
    <submittedName>
        <fullName evidence="1">Uncharacterized protein</fullName>
    </submittedName>
</protein>
<keyword evidence="2" id="KW-1185">Reference proteome</keyword>
<sequence length="137" mass="15872">MVFWFPPDLQETAKLVNWLAKIGSRCCDLEAVLESLNCGIKLKDKKHKHSSGPRRHTRDGYVNVVAYDSVILRVIVEEAEANAKKDLNAFRRAKEALRREYAVDETRGSKDFLCFAEEVWGARGEVRRDLSWDYERL</sequence>
<dbReference type="AlphaFoldDB" id="N1PMJ3"/>
<evidence type="ECO:0000313" key="2">
    <source>
        <dbReference type="Proteomes" id="UP000016933"/>
    </source>
</evidence>
<dbReference type="EMBL" id="KB446539">
    <property type="protein sequence ID" value="EME44148.1"/>
    <property type="molecule type" value="Genomic_DNA"/>
</dbReference>
<organism evidence="1 2">
    <name type="scientific">Dothistroma septosporum (strain NZE10 / CBS 128990)</name>
    <name type="common">Red band needle blight fungus</name>
    <name type="synonym">Mycosphaerella pini</name>
    <dbReference type="NCBI Taxonomy" id="675120"/>
    <lineage>
        <taxon>Eukaryota</taxon>
        <taxon>Fungi</taxon>
        <taxon>Dikarya</taxon>
        <taxon>Ascomycota</taxon>
        <taxon>Pezizomycotina</taxon>
        <taxon>Dothideomycetes</taxon>
        <taxon>Dothideomycetidae</taxon>
        <taxon>Mycosphaerellales</taxon>
        <taxon>Mycosphaerellaceae</taxon>
        <taxon>Dothistroma</taxon>
    </lineage>
</organism>
<reference evidence="2" key="1">
    <citation type="journal article" date="2012" name="PLoS Genet.">
        <title>The genomes of the fungal plant pathogens Cladosporium fulvum and Dothistroma septosporum reveal adaptation to different hosts and lifestyles but also signatures of common ancestry.</title>
        <authorList>
            <person name="de Wit P.J.G.M."/>
            <person name="van der Burgt A."/>
            <person name="Oekmen B."/>
            <person name="Stergiopoulos I."/>
            <person name="Abd-Elsalam K.A."/>
            <person name="Aerts A.L."/>
            <person name="Bahkali A.H."/>
            <person name="Beenen H.G."/>
            <person name="Chettri P."/>
            <person name="Cox M.P."/>
            <person name="Datema E."/>
            <person name="de Vries R.P."/>
            <person name="Dhillon B."/>
            <person name="Ganley A.R."/>
            <person name="Griffiths S.A."/>
            <person name="Guo Y."/>
            <person name="Hamelin R.C."/>
            <person name="Henrissat B."/>
            <person name="Kabir M.S."/>
            <person name="Jashni M.K."/>
            <person name="Kema G."/>
            <person name="Klaubauf S."/>
            <person name="Lapidus A."/>
            <person name="Levasseur A."/>
            <person name="Lindquist E."/>
            <person name="Mehrabi R."/>
            <person name="Ohm R.A."/>
            <person name="Owen T.J."/>
            <person name="Salamov A."/>
            <person name="Schwelm A."/>
            <person name="Schijlen E."/>
            <person name="Sun H."/>
            <person name="van den Burg H.A."/>
            <person name="van Ham R.C.H.J."/>
            <person name="Zhang S."/>
            <person name="Goodwin S.B."/>
            <person name="Grigoriev I.V."/>
            <person name="Collemare J."/>
            <person name="Bradshaw R.E."/>
        </authorList>
    </citation>
    <scope>NUCLEOTIDE SEQUENCE [LARGE SCALE GENOMIC DNA]</scope>
    <source>
        <strain evidence="2">NZE10 / CBS 128990</strain>
    </source>
</reference>